<dbReference type="SUPFAM" id="SSF81345">
    <property type="entry name" value="ABC transporter involved in vitamin B12 uptake, BtuC"/>
    <property type="match status" value="1"/>
</dbReference>
<organism evidence="9 10">
    <name type="scientific">Bacillus manliponensis</name>
    <dbReference type="NCBI Taxonomy" id="574376"/>
    <lineage>
        <taxon>Bacteria</taxon>
        <taxon>Bacillati</taxon>
        <taxon>Bacillota</taxon>
        <taxon>Bacilli</taxon>
        <taxon>Bacillales</taxon>
        <taxon>Bacillaceae</taxon>
        <taxon>Bacillus</taxon>
        <taxon>Bacillus cereus group</taxon>
    </lineage>
</organism>
<keyword evidence="6 8" id="KW-1133">Transmembrane helix</keyword>
<evidence type="ECO:0000256" key="8">
    <source>
        <dbReference type="SAM" id="Phobius"/>
    </source>
</evidence>
<dbReference type="FunFam" id="1.10.3470.10:FF:000001">
    <property type="entry name" value="Vitamin B12 ABC transporter permease BtuC"/>
    <property type="match status" value="1"/>
</dbReference>
<dbReference type="eggNOG" id="COG0609">
    <property type="taxonomic scope" value="Bacteria"/>
</dbReference>
<accession>A0A073JYZ0</accession>
<dbReference type="EMBL" id="JOTN01000007">
    <property type="protein sequence ID" value="KEK19435.1"/>
    <property type="molecule type" value="Genomic_DNA"/>
</dbReference>
<dbReference type="AlphaFoldDB" id="A0A073JYZ0"/>
<dbReference type="PANTHER" id="PTHR30472">
    <property type="entry name" value="FERRIC ENTEROBACTIN TRANSPORT SYSTEM PERMEASE PROTEIN"/>
    <property type="match status" value="1"/>
</dbReference>
<dbReference type="InterPro" id="IPR000522">
    <property type="entry name" value="ABC_transptr_permease_BtuC"/>
</dbReference>
<keyword evidence="5 8" id="KW-0812">Transmembrane</keyword>
<feature type="transmembrane region" description="Helical" evidence="8">
    <location>
        <begin position="130"/>
        <end position="149"/>
    </location>
</feature>
<dbReference type="GO" id="GO:0005886">
    <property type="term" value="C:plasma membrane"/>
    <property type="evidence" value="ECO:0007669"/>
    <property type="project" value="UniProtKB-SubCell"/>
</dbReference>
<dbReference type="RefSeq" id="WP_034638729.1">
    <property type="nucleotide sequence ID" value="NZ_CBCSJC010000005.1"/>
</dbReference>
<feature type="transmembrane region" description="Helical" evidence="8">
    <location>
        <begin position="105"/>
        <end position="124"/>
    </location>
</feature>
<evidence type="ECO:0000313" key="10">
    <source>
        <dbReference type="Proteomes" id="UP000027822"/>
    </source>
</evidence>
<name>A0A073JYZ0_9BACI</name>
<evidence type="ECO:0000256" key="3">
    <source>
        <dbReference type="ARBA" id="ARBA00022448"/>
    </source>
</evidence>
<evidence type="ECO:0000256" key="4">
    <source>
        <dbReference type="ARBA" id="ARBA00022475"/>
    </source>
</evidence>
<evidence type="ECO:0000256" key="7">
    <source>
        <dbReference type="ARBA" id="ARBA00023136"/>
    </source>
</evidence>
<comment type="caution">
    <text evidence="9">The sequence shown here is derived from an EMBL/GenBank/DDBJ whole genome shotgun (WGS) entry which is preliminary data.</text>
</comment>
<sequence length="346" mass="37383">MQGEAVTKVQETAKKHPLWRKRWIIIITLLVMTVFVLFYGLVAGSLSFSLKEMMTGIGDETTTVHRIVWDLRIPRVLVGFLVGMCLAASGALLQGVMRNPLADPGIIGVSSGAGFVAIIIMILFPMHMAFLPLGAFIGAFVTAMIIYALSWKNGASPSRIVLVGVSINALIGAATSALMLLHSDKVQSVLPWLAGGIGGVSWPHFEMVVYYAIFAIVLAIVGIKHIRVLMLGDEMAKLLGHNVERSRFFLIIVSTLLAGIAVSVSGLIGFVGLVVPHMLRLLVGNDYRYLLPLSCLGGGVLVVFADAIARSWFDPIELPVGILLSFLGGPFFLYLIHRGGKENAYR</sequence>
<feature type="transmembrane region" description="Helical" evidence="8">
    <location>
        <begin position="23"/>
        <end position="46"/>
    </location>
</feature>
<dbReference type="PANTHER" id="PTHR30472:SF68">
    <property type="entry name" value="FERRICHROME TRANSPORT SYSTEM PERMEASE PROTEIN FHUB"/>
    <property type="match status" value="1"/>
</dbReference>
<dbReference type="GO" id="GO:0022857">
    <property type="term" value="F:transmembrane transporter activity"/>
    <property type="evidence" value="ECO:0007669"/>
    <property type="project" value="InterPro"/>
</dbReference>
<feature type="transmembrane region" description="Helical" evidence="8">
    <location>
        <begin position="161"/>
        <end position="181"/>
    </location>
</feature>
<feature type="transmembrane region" description="Helical" evidence="8">
    <location>
        <begin position="248"/>
        <end position="275"/>
    </location>
</feature>
<keyword evidence="3" id="KW-0813">Transport</keyword>
<dbReference type="CDD" id="cd06550">
    <property type="entry name" value="TM_ABC_iron-siderophores_like"/>
    <property type="match status" value="1"/>
</dbReference>
<feature type="transmembrane region" description="Helical" evidence="8">
    <location>
        <begin position="73"/>
        <end position="93"/>
    </location>
</feature>
<proteinExistence type="inferred from homology"/>
<evidence type="ECO:0000256" key="5">
    <source>
        <dbReference type="ARBA" id="ARBA00022692"/>
    </source>
</evidence>
<keyword evidence="4" id="KW-1003">Cell membrane</keyword>
<dbReference type="Proteomes" id="UP000027822">
    <property type="component" value="Unassembled WGS sequence"/>
</dbReference>
<comment type="subcellular location">
    <subcellularLocation>
        <location evidence="1">Cell membrane</location>
        <topology evidence="1">Multi-pass membrane protein</topology>
    </subcellularLocation>
</comment>
<feature type="transmembrane region" description="Helical" evidence="8">
    <location>
        <begin position="316"/>
        <end position="336"/>
    </location>
</feature>
<gene>
    <name evidence="9" type="ORF">BAMA_21825</name>
</gene>
<feature type="transmembrane region" description="Helical" evidence="8">
    <location>
        <begin position="208"/>
        <end position="227"/>
    </location>
</feature>
<dbReference type="Pfam" id="PF01032">
    <property type="entry name" value="FecCD"/>
    <property type="match status" value="1"/>
</dbReference>
<dbReference type="STRING" id="574376.BAMA_21825"/>
<evidence type="ECO:0000256" key="2">
    <source>
        <dbReference type="ARBA" id="ARBA00007935"/>
    </source>
</evidence>
<dbReference type="GO" id="GO:0033214">
    <property type="term" value="P:siderophore-iron import into cell"/>
    <property type="evidence" value="ECO:0007669"/>
    <property type="project" value="TreeGrafter"/>
</dbReference>
<keyword evidence="10" id="KW-1185">Reference proteome</keyword>
<comment type="similarity">
    <text evidence="2">Belongs to the binding-protein-dependent transport system permease family. FecCD subfamily.</text>
</comment>
<keyword evidence="7 8" id="KW-0472">Membrane</keyword>
<reference evidence="9 10" key="1">
    <citation type="submission" date="2014-06" db="EMBL/GenBank/DDBJ databases">
        <title>Draft genome sequence of Bacillus manliponensis JCM 15802 (MCCC 1A00708).</title>
        <authorList>
            <person name="Lai Q."/>
            <person name="Liu Y."/>
            <person name="Shao Z."/>
        </authorList>
    </citation>
    <scope>NUCLEOTIDE SEQUENCE [LARGE SCALE GENOMIC DNA]</scope>
    <source>
        <strain evidence="9 10">JCM 15802</strain>
    </source>
</reference>
<evidence type="ECO:0000256" key="1">
    <source>
        <dbReference type="ARBA" id="ARBA00004651"/>
    </source>
</evidence>
<evidence type="ECO:0000313" key="9">
    <source>
        <dbReference type="EMBL" id="KEK19435.1"/>
    </source>
</evidence>
<evidence type="ECO:0000256" key="6">
    <source>
        <dbReference type="ARBA" id="ARBA00022989"/>
    </source>
</evidence>
<feature type="transmembrane region" description="Helical" evidence="8">
    <location>
        <begin position="287"/>
        <end position="309"/>
    </location>
</feature>
<dbReference type="Gene3D" id="1.10.3470.10">
    <property type="entry name" value="ABC transporter involved in vitamin B12 uptake, BtuC"/>
    <property type="match status" value="1"/>
</dbReference>
<dbReference type="InterPro" id="IPR037294">
    <property type="entry name" value="ABC_BtuC-like"/>
</dbReference>
<protein>
    <submittedName>
        <fullName evidence="9">Iron ABC transporter permease</fullName>
    </submittedName>
</protein>